<reference evidence="2" key="1">
    <citation type="submission" date="2014-12" db="EMBL/GenBank/DDBJ databases">
        <title>Insight into the proteome of Arion vulgaris.</title>
        <authorList>
            <person name="Aradska J."/>
            <person name="Bulat T."/>
            <person name="Smidak R."/>
            <person name="Sarate P."/>
            <person name="Gangsoo J."/>
            <person name="Sialana F."/>
            <person name="Bilban M."/>
            <person name="Lubec G."/>
        </authorList>
    </citation>
    <scope>NUCLEOTIDE SEQUENCE</scope>
    <source>
        <tissue evidence="2">Skin</tissue>
    </source>
</reference>
<organism evidence="2">
    <name type="scientific">Arion vulgaris</name>
    <dbReference type="NCBI Taxonomy" id="1028688"/>
    <lineage>
        <taxon>Eukaryota</taxon>
        <taxon>Metazoa</taxon>
        <taxon>Spiralia</taxon>
        <taxon>Lophotrochozoa</taxon>
        <taxon>Mollusca</taxon>
        <taxon>Gastropoda</taxon>
        <taxon>Heterobranchia</taxon>
        <taxon>Euthyneura</taxon>
        <taxon>Panpulmonata</taxon>
        <taxon>Eupulmonata</taxon>
        <taxon>Stylommatophora</taxon>
        <taxon>Helicina</taxon>
        <taxon>Arionoidea</taxon>
        <taxon>Arionidae</taxon>
        <taxon>Arion</taxon>
    </lineage>
</organism>
<dbReference type="EMBL" id="HACG01036858">
    <property type="protein sequence ID" value="CEK83723.1"/>
    <property type="molecule type" value="Transcribed_RNA"/>
</dbReference>
<proteinExistence type="predicted"/>
<name>A0A0B7AS66_9EUPU</name>
<feature type="compositionally biased region" description="Polar residues" evidence="1">
    <location>
        <begin position="53"/>
        <end position="62"/>
    </location>
</feature>
<sequence length="62" mass="7318">LLKNAHLAQHMQIIKASKVIGHCKCERENKVREYNGHTKSNNRRNKRMRPSGFKSSRFSQHM</sequence>
<gene>
    <name evidence="2" type="primary">ORF138712</name>
</gene>
<protein>
    <submittedName>
        <fullName evidence="2">Uncharacterized protein</fullName>
    </submittedName>
</protein>
<feature type="non-terminal residue" evidence="2">
    <location>
        <position position="1"/>
    </location>
</feature>
<evidence type="ECO:0000256" key="1">
    <source>
        <dbReference type="SAM" id="MobiDB-lite"/>
    </source>
</evidence>
<evidence type="ECO:0000313" key="2">
    <source>
        <dbReference type="EMBL" id="CEK83723.1"/>
    </source>
</evidence>
<dbReference type="AlphaFoldDB" id="A0A0B7AS66"/>
<feature type="region of interest" description="Disordered" evidence="1">
    <location>
        <begin position="34"/>
        <end position="62"/>
    </location>
</feature>
<accession>A0A0B7AS66</accession>
<feature type="compositionally biased region" description="Basic residues" evidence="1">
    <location>
        <begin position="40"/>
        <end position="49"/>
    </location>
</feature>